<reference evidence="11 12" key="1">
    <citation type="submission" date="2018-05" db="EMBL/GenBank/DDBJ databases">
        <title>Zavarzinia sp. HR-AS.</title>
        <authorList>
            <person name="Lee Y."/>
            <person name="Jeon C.O."/>
        </authorList>
    </citation>
    <scope>NUCLEOTIDE SEQUENCE [LARGE SCALE GENOMIC DNA]</scope>
    <source>
        <strain evidence="11 12">HR-AS</strain>
    </source>
</reference>
<dbReference type="SUPFAM" id="SSF81301">
    <property type="entry name" value="Nucleotidyltransferase"/>
    <property type="match status" value="1"/>
</dbReference>
<dbReference type="InterPro" id="IPR043519">
    <property type="entry name" value="NT_sf"/>
</dbReference>
<dbReference type="GO" id="GO:0000166">
    <property type="term" value="F:nucleotide binding"/>
    <property type="evidence" value="ECO:0007669"/>
    <property type="project" value="UniProtKB-KW"/>
</dbReference>
<keyword evidence="5" id="KW-0479">Metal-binding</keyword>
<dbReference type="CDD" id="cd05398">
    <property type="entry name" value="NT_ClassII-CCAase"/>
    <property type="match status" value="1"/>
</dbReference>
<keyword evidence="2 8" id="KW-0808">Transferase</keyword>
<dbReference type="OrthoDB" id="9805698at2"/>
<keyword evidence="8" id="KW-0694">RNA-binding</keyword>
<evidence type="ECO:0000256" key="7">
    <source>
        <dbReference type="ARBA" id="ARBA00022842"/>
    </source>
</evidence>
<keyword evidence="6" id="KW-0547">Nucleotide-binding</keyword>
<evidence type="ECO:0000256" key="6">
    <source>
        <dbReference type="ARBA" id="ARBA00022741"/>
    </source>
</evidence>
<evidence type="ECO:0000256" key="1">
    <source>
        <dbReference type="ARBA" id="ARBA00001946"/>
    </source>
</evidence>
<dbReference type="InterPro" id="IPR050264">
    <property type="entry name" value="Bact_CCA-adding_enz_type3_sf"/>
</dbReference>
<keyword evidence="7" id="KW-0460">Magnesium</keyword>
<dbReference type="AlphaFoldDB" id="A0A317E8V7"/>
<keyword evidence="4" id="KW-0548">Nucleotidyltransferase</keyword>
<feature type="domain" description="Poly A polymerase head" evidence="9">
    <location>
        <begin position="30"/>
        <end position="152"/>
    </location>
</feature>
<evidence type="ECO:0000256" key="4">
    <source>
        <dbReference type="ARBA" id="ARBA00022695"/>
    </source>
</evidence>
<protein>
    <recommendedName>
        <fullName evidence="13">CCA tRNA nucleotidyltransferase</fullName>
    </recommendedName>
</protein>
<name>A0A317E8V7_9PROT</name>
<dbReference type="Proteomes" id="UP000245461">
    <property type="component" value="Unassembled WGS sequence"/>
</dbReference>
<evidence type="ECO:0000259" key="10">
    <source>
        <dbReference type="Pfam" id="PF12627"/>
    </source>
</evidence>
<dbReference type="InterPro" id="IPR032828">
    <property type="entry name" value="PolyA_RNA-bd"/>
</dbReference>
<dbReference type="PANTHER" id="PTHR46173:SF1">
    <property type="entry name" value="CCA TRNA NUCLEOTIDYLTRANSFERASE 1, MITOCHONDRIAL"/>
    <property type="match status" value="1"/>
</dbReference>
<gene>
    <name evidence="11" type="ORF">DKG74_12610</name>
</gene>
<dbReference type="GO" id="GO:0016779">
    <property type="term" value="F:nucleotidyltransferase activity"/>
    <property type="evidence" value="ECO:0007669"/>
    <property type="project" value="UniProtKB-KW"/>
</dbReference>
<evidence type="ECO:0000256" key="8">
    <source>
        <dbReference type="RuleBase" id="RU003953"/>
    </source>
</evidence>
<accession>A0A317E8V7</accession>
<keyword evidence="12" id="KW-1185">Reference proteome</keyword>
<dbReference type="SUPFAM" id="SSF81891">
    <property type="entry name" value="Poly A polymerase C-terminal region-like"/>
    <property type="match status" value="1"/>
</dbReference>
<dbReference type="GO" id="GO:0008033">
    <property type="term" value="P:tRNA processing"/>
    <property type="evidence" value="ECO:0007669"/>
    <property type="project" value="UniProtKB-KW"/>
</dbReference>
<evidence type="ECO:0000256" key="5">
    <source>
        <dbReference type="ARBA" id="ARBA00022723"/>
    </source>
</evidence>
<evidence type="ECO:0000256" key="3">
    <source>
        <dbReference type="ARBA" id="ARBA00022694"/>
    </source>
</evidence>
<evidence type="ECO:0000256" key="2">
    <source>
        <dbReference type="ARBA" id="ARBA00022679"/>
    </source>
</evidence>
<comment type="similarity">
    <text evidence="8">Belongs to the tRNA nucleotidyltransferase/poly(A) polymerase family.</text>
</comment>
<dbReference type="Gene3D" id="3.30.460.10">
    <property type="entry name" value="Beta Polymerase, domain 2"/>
    <property type="match status" value="1"/>
</dbReference>
<evidence type="ECO:0000259" key="9">
    <source>
        <dbReference type="Pfam" id="PF01743"/>
    </source>
</evidence>
<proteinExistence type="inferred from homology"/>
<dbReference type="Pfam" id="PF12627">
    <property type="entry name" value="PolyA_pol_RNAbd"/>
    <property type="match status" value="1"/>
</dbReference>
<comment type="caution">
    <text evidence="11">The sequence shown here is derived from an EMBL/GenBank/DDBJ whole genome shotgun (WGS) entry which is preliminary data.</text>
</comment>
<dbReference type="InterPro" id="IPR002646">
    <property type="entry name" value="PolA_pol_head_dom"/>
</dbReference>
<evidence type="ECO:0000313" key="11">
    <source>
        <dbReference type="EMBL" id="PWR22724.1"/>
    </source>
</evidence>
<sequence length="390" mass="40605">MPARLPPGGWRQSAPVAAVVAALSAGGACCRFVGGCVRDALLGEVPADIDIATPLEPKAVMARARAAGLKAVPTGIDHGTVTVIADHVPVEVTTLRRDVETDGRHATVAYTGDWREDAARRDFTINALYADPDGALFDPVGGLADLAAGRVRFIGDAKARLAEDYLRALRFFRFHARFAQCPADAAALGAIAAARAELTRLSAERVAAELLKTLALPRAAEAVGLMADCGVLAVLLPEAADGARLARLLPLSGDPLLRLAALLPGLPLVGAEVAGRLRLSNAQKARLSAALVAEALPDDAAGLRRLIALHGRQAAEDRALLAGDPVLAARIAALDVPDFPLKGGDLLALGLAPGPAVSALMKVLLDWWLAQDPPPLREACLLEARRRLGV</sequence>
<comment type="cofactor">
    <cofactor evidence="1">
        <name>Mg(2+)</name>
        <dbReference type="ChEBI" id="CHEBI:18420"/>
    </cofactor>
</comment>
<dbReference type="Gene3D" id="1.10.3090.10">
    <property type="entry name" value="cca-adding enzyme, domain 2"/>
    <property type="match status" value="1"/>
</dbReference>
<dbReference type="GO" id="GO:0046872">
    <property type="term" value="F:metal ion binding"/>
    <property type="evidence" value="ECO:0007669"/>
    <property type="project" value="UniProtKB-KW"/>
</dbReference>
<keyword evidence="3" id="KW-0819">tRNA processing</keyword>
<dbReference type="PROSITE" id="PS51257">
    <property type="entry name" value="PROKAR_LIPOPROTEIN"/>
    <property type="match status" value="1"/>
</dbReference>
<feature type="domain" description="tRNA nucleotidyltransferase/poly(A) polymerase RNA and SrmB- binding" evidence="10">
    <location>
        <begin position="189"/>
        <end position="240"/>
    </location>
</feature>
<dbReference type="PANTHER" id="PTHR46173">
    <property type="entry name" value="CCA TRNA NUCLEOTIDYLTRANSFERASE 1, MITOCHONDRIAL"/>
    <property type="match status" value="1"/>
</dbReference>
<dbReference type="Pfam" id="PF01743">
    <property type="entry name" value="PolyA_pol"/>
    <property type="match status" value="1"/>
</dbReference>
<evidence type="ECO:0000313" key="12">
    <source>
        <dbReference type="Proteomes" id="UP000245461"/>
    </source>
</evidence>
<evidence type="ECO:0008006" key="13">
    <source>
        <dbReference type="Google" id="ProtNLM"/>
    </source>
</evidence>
<organism evidence="11 12">
    <name type="scientific">Zavarzinia aquatilis</name>
    <dbReference type="NCBI Taxonomy" id="2211142"/>
    <lineage>
        <taxon>Bacteria</taxon>
        <taxon>Pseudomonadati</taxon>
        <taxon>Pseudomonadota</taxon>
        <taxon>Alphaproteobacteria</taxon>
        <taxon>Rhodospirillales</taxon>
        <taxon>Zavarziniaceae</taxon>
        <taxon>Zavarzinia</taxon>
    </lineage>
</organism>
<dbReference type="GO" id="GO:0000049">
    <property type="term" value="F:tRNA binding"/>
    <property type="evidence" value="ECO:0007669"/>
    <property type="project" value="TreeGrafter"/>
</dbReference>
<dbReference type="EMBL" id="QGLE01000006">
    <property type="protein sequence ID" value="PWR22724.1"/>
    <property type="molecule type" value="Genomic_DNA"/>
</dbReference>